<dbReference type="Pfam" id="PF01551">
    <property type="entry name" value="Peptidase_M23"/>
    <property type="match status" value="1"/>
</dbReference>
<dbReference type="PANTHER" id="PTHR21666">
    <property type="entry name" value="PEPTIDASE-RELATED"/>
    <property type="match status" value="1"/>
</dbReference>
<reference evidence="2 3" key="1">
    <citation type="submission" date="2019-03" db="EMBL/GenBank/DDBJ databases">
        <title>Genomic Encyclopedia of Archaeal and Bacterial Type Strains, Phase II (KMG-II): from individual species to whole genera.</title>
        <authorList>
            <person name="Goeker M."/>
        </authorList>
    </citation>
    <scope>NUCLEOTIDE SEQUENCE [LARGE SCALE GENOMIC DNA]</scope>
    <source>
        <strain evidence="2 3">DSM 28323</strain>
    </source>
</reference>
<dbReference type="GO" id="GO:0004222">
    <property type="term" value="F:metalloendopeptidase activity"/>
    <property type="evidence" value="ECO:0007669"/>
    <property type="project" value="TreeGrafter"/>
</dbReference>
<feature type="domain" description="M23ase beta-sheet core" evidence="1">
    <location>
        <begin position="80"/>
        <end position="181"/>
    </location>
</feature>
<dbReference type="Proteomes" id="UP000295741">
    <property type="component" value="Unassembled WGS sequence"/>
</dbReference>
<dbReference type="PANTHER" id="PTHR21666:SF270">
    <property type="entry name" value="MUREIN HYDROLASE ACTIVATOR ENVC"/>
    <property type="match status" value="1"/>
</dbReference>
<dbReference type="CDD" id="cd12797">
    <property type="entry name" value="M23_peptidase"/>
    <property type="match status" value="1"/>
</dbReference>
<dbReference type="AlphaFoldDB" id="A0A4R6IWP0"/>
<organism evidence="2 3">
    <name type="scientific">Sediminibacterium goheungense</name>
    <dbReference type="NCBI Taxonomy" id="1086393"/>
    <lineage>
        <taxon>Bacteria</taxon>
        <taxon>Pseudomonadati</taxon>
        <taxon>Bacteroidota</taxon>
        <taxon>Chitinophagia</taxon>
        <taxon>Chitinophagales</taxon>
        <taxon>Chitinophagaceae</taxon>
        <taxon>Sediminibacterium</taxon>
    </lineage>
</organism>
<dbReference type="InterPro" id="IPR011055">
    <property type="entry name" value="Dup_hybrid_motif"/>
</dbReference>
<gene>
    <name evidence="2" type="ORF">BC659_2081</name>
</gene>
<evidence type="ECO:0000313" key="3">
    <source>
        <dbReference type="Proteomes" id="UP000295741"/>
    </source>
</evidence>
<comment type="caution">
    <text evidence="2">The sequence shown here is derived from an EMBL/GenBank/DDBJ whole genome shotgun (WGS) entry which is preliminary data.</text>
</comment>
<keyword evidence="3" id="KW-1185">Reference proteome</keyword>
<name>A0A4R6IWP0_9BACT</name>
<dbReference type="OrthoDB" id="9801052at2"/>
<dbReference type="InterPro" id="IPR050570">
    <property type="entry name" value="Cell_wall_metabolism_enzyme"/>
</dbReference>
<dbReference type="RefSeq" id="WP_133474650.1">
    <property type="nucleotide sequence ID" value="NZ_SNWP01000011.1"/>
</dbReference>
<evidence type="ECO:0000313" key="2">
    <source>
        <dbReference type="EMBL" id="TDO26771.1"/>
    </source>
</evidence>
<protein>
    <submittedName>
        <fullName evidence="2">Peptidase M23-like protein</fullName>
    </submittedName>
</protein>
<proteinExistence type="predicted"/>
<dbReference type="SUPFAM" id="SSF51261">
    <property type="entry name" value="Duplicated hybrid motif"/>
    <property type="match status" value="1"/>
</dbReference>
<dbReference type="EMBL" id="SNWP01000011">
    <property type="protein sequence ID" value="TDO26771.1"/>
    <property type="molecule type" value="Genomic_DNA"/>
</dbReference>
<dbReference type="Gene3D" id="2.70.70.10">
    <property type="entry name" value="Glucose Permease (Domain IIA)"/>
    <property type="match status" value="1"/>
</dbReference>
<dbReference type="InterPro" id="IPR016047">
    <property type="entry name" value="M23ase_b-sheet_dom"/>
</dbReference>
<accession>A0A4R6IWP0</accession>
<evidence type="ECO:0000259" key="1">
    <source>
        <dbReference type="Pfam" id="PF01551"/>
    </source>
</evidence>
<sequence>MFSPIVPFDRLTDILFRLDLTAANREVTDELVNDTQLFSAYIDHCLADTGARYAIGGYDEHRTVYSRSTVFDGIDEPRRLHLGTDIWGTAGTPVFAPLEGEVHSFGFHETYGDYGAVIILQHQLAGERIYSLYGHLSLGDLDGLYEGKPIQSGEQIAHFGMPEENGHWPPHLHFQLMKDMQGMKGDYPGVCKFSEREKYLSNCPDPAFILRYTFGV</sequence>